<comment type="function">
    <text evidence="1">Catalyzes oxygen-dependent 5-hydroxyuridine (ho5U) modification at position 34 in tRNAs.</text>
</comment>
<dbReference type="SUPFAM" id="SSF52821">
    <property type="entry name" value="Rhodanese/Cell cycle control phosphatase"/>
    <property type="match status" value="1"/>
</dbReference>
<name>A0A3P5XHZ5_9RHOB</name>
<keyword evidence="4" id="KW-1185">Reference proteome</keyword>
<organism evidence="3 4">
    <name type="scientific">Pseudogemmobacter humi</name>
    <dbReference type="NCBI Taxonomy" id="2483812"/>
    <lineage>
        <taxon>Bacteria</taxon>
        <taxon>Pseudomonadati</taxon>
        <taxon>Pseudomonadota</taxon>
        <taxon>Alphaproteobacteria</taxon>
        <taxon>Rhodobacterales</taxon>
        <taxon>Paracoccaceae</taxon>
        <taxon>Pseudogemmobacter</taxon>
    </lineage>
</organism>
<dbReference type="GO" id="GO:0016740">
    <property type="term" value="F:transferase activity"/>
    <property type="evidence" value="ECO:0007669"/>
    <property type="project" value="UniProtKB-KW"/>
</dbReference>
<dbReference type="Gene3D" id="3.40.250.10">
    <property type="entry name" value="Rhodanese-like domain"/>
    <property type="match status" value="1"/>
</dbReference>
<dbReference type="InterPro" id="IPR020936">
    <property type="entry name" value="TrhO"/>
</dbReference>
<dbReference type="GO" id="GO:0006400">
    <property type="term" value="P:tRNA modification"/>
    <property type="evidence" value="ECO:0007669"/>
    <property type="project" value="UniProtKB-UniRule"/>
</dbReference>
<dbReference type="InterPro" id="IPR040503">
    <property type="entry name" value="TRHO_N"/>
</dbReference>
<evidence type="ECO:0000259" key="2">
    <source>
        <dbReference type="PROSITE" id="PS50206"/>
    </source>
</evidence>
<reference evidence="3 4" key="1">
    <citation type="submission" date="2018-11" db="EMBL/GenBank/DDBJ databases">
        <authorList>
            <person name="Criscuolo A."/>
        </authorList>
    </citation>
    <scope>NUCLEOTIDE SEQUENCE [LARGE SCALE GENOMIC DNA]</scope>
    <source>
        <strain evidence="3">ACIP111625</strain>
    </source>
</reference>
<dbReference type="PANTHER" id="PTHR43268:SF3">
    <property type="entry name" value="RHODANESE-LIKE DOMAIN-CONTAINING PROTEIN 7-RELATED"/>
    <property type="match status" value="1"/>
</dbReference>
<dbReference type="EC" id="1.14.-.-" evidence="1"/>
<dbReference type="CDD" id="cd01518">
    <property type="entry name" value="RHOD_YceA"/>
    <property type="match status" value="1"/>
</dbReference>
<evidence type="ECO:0000313" key="4">
    <source>
        <dbReference type="Proteomes" id="UP000277498"/>
    </source>
</evidence>
<keyword evidence="1" id="KW-0560">Oxidoreductase</keyword>
<gene>
    <name evidence="1" type="primary">trhO</name>
    <name evidence="3" type="ORF">XINFAN_01831</name>
</gene>
<comment type="catalytic activity">
    <reaction evidence="1">
        <text>uridine(34) in tRNA + AH2 + O2 = 5-hydroxyuridine(34) in tRNA + A + H2O</text>
        <dbReference type="Rhea" id="RHEA:64224"/>
        <dbReference type="Rhea" id="RHEA-COMP:11727"/>
        <dbReference type="Rhea" id="RHEA-COMP:13381"/>
        <dbReference type="ChEBI" id="CHEBI:13193"/>
        <dbReference type="ChEBI" id="CHEBI:15377"/>
        <dbReference type="ChEBI" id="CHEBI:15379"/>
        <dbReference type="ChEBI" id="CHEBI:17499"/>
        <dbReference type="ChEBI" id="CHEBI:65315"/>
        <dbReference type="ChEBI" id="CHEBI:136877"/>
    </reaction>
</comment>
<keyword evidence="1" id="KW-0819">tRNA processing</keyword>
<evidence type="ECO:0000256" key="1">
    <source>
        <dbReference type="HAMAP-Rule" id="MF_00469"/>
    </source>
</evidence>
<comment type="similarity">
    <text evidence="1">Belongs to the TrhO family.</text>
</comment>
<dbReference type="Pfam" id="PF00581">
    <property type="entry name" value="Rhodanese"/>
    <property type="match status" value="1"/>
</dbReference>
<dbReference type="PROSITE" id="PS50206">
    <property type="entry name" value="RHODANESE_3"/>
    <property type="match status" value="1"/>
</dbReference>
<dbReference type="InterPro" id="IPR001763">
    <property type="entry name" value="Rhodanese-like_dom"/>
</dbReference>
<dbReference type="EMBL" id="UXAW01000058">
    <property type="protein sequence ID" value="VDC27257.1"/>
    <property type="molecule type" value="Genomic_DNA"/>
</dbReference>
<sequence length="341" mass="37262">MGFHPDINTPAGGAGWQAGAPASGWRLDFAAPAVHVRPMLTVAALYHFTRFPDPAALRGPLLDLCDRQGVKGSLLLATEGINGTIAGAREGIDAVIAHLRALPGCAGLEWKESPAEAMPFGRMKVKLKREIVTMGVEGIDPRAAVGHYVQPGEWNELIRAPDVAVIDTRNDYEVGIGTFEGAVDPGTRSFREFPAWWEANRERFHNKRIAMFCTGGIRCEKSTNYLLSQGVEEVYHLKGGILKYLEQMPAEDSLWRGECYVFDGRVSVGHGLVPGDYTSCGACRRPVSPADRAQPEYEPGVCCPACAGEYTEADRARFRERERQMRLAEARGERHLGAAPG</sequence>
<dbReference type="Gene3D" id="3.30.70.100">
    <property type="match status" value="1"/>
</dbReference>
<keyword evidence="3" id="KW-0808">Transferase</keyword>
<protein>
    <recommendedName>
        <fullName evidence="1">tRNA uridine(34) hydroxylase</fullName>
        <ecNumber evidence="1">1.14.-.-</ecNumber>
    </recommendedName>
    <alternativeName>
        <fullName evidence="1">tRNA hydroxylation protein O</fullName>
    </alternativeName>
</protein>
<dbReference type="NCBIfam" id="NF001136">
    <property type="entry name" value="PRK00142.1-4"/>
    <property type="match status" value="1"/>
</dbReference>
<dbReference type="AlphaFoldDB" id="A0A3P5XHZ5"/>
<accession>A0A3P5XHZ5</accession>
<dbReference type="Proteomes" id="UP000277498">
    <property type="component" value="Unassembled WGS sequence"/>
</dbReference>
<dbReference type="Pfam" id="PF17773">
    <property type="entry name" value="UPF0176_N"/>
    <property type="match status" value="1"/>
</dbReference>
<dbReference type="SMART" id="SM00450">
    <property type="entry name" value="RHOD"/>
    <property type="match status" value="1"/>
</dbReference>
<feature type="domain" description="Rhodanese" evidence="2">
    <location>
        <begin position="159"/>
        <end position="253"/>
    </location>
</feature>
<proteinExistence type="inferred from homology"/>
<dbReference type="HAMAP" id="MF_00469">
    <property type="entry name" value="TrhO"/>
    <property type="match status" value="1"/>
</dbReference>
<evidence type="ECO:0000313" key="3">
    <source>
        <dbReference type="EMBL" id="VDC27257.1"/>
    </source>
</evidence>
<dbReference type="PANTHER" id="PTHR43268">
    <property type="entry name" value="THIOSULFATE SULFURTRANSFERASE/RHODANESE-LIKE DOMAIN-CONTAINING PROTEIN 2"/>
    <property type="match status" value="1"/>
</dbReference>
<dbReference type="InterPro" id="IPR036873">
    <property type="entry name" value="Rhodanese-like_dom_sf"/>
</dbReference>
<dbReference type="GO" id="GO:0016705">
    <property type="term" value="F:oxidoreductase activity, acting on paired donors, with incorporation or reduction of molecular oxygen"/>
    <property type="evidence" value="ECO:0007669"/>
    <property type="project" value="UniProtKB-UniRule"/>
</dbReference>